<dbReference type="AlphaFoldDB" id="A0A7R9VF39"/>
<dbReference type="PANTHER" id="PTHR32385">
    <property type="entry name" value="MANNOSYL PHOSPHORYLINOSITOL CERAMIDE SYNTHASE"/>
    <property type="match status" value="1"/>
</dbReference>
<dbReference type="InterPro" id="IPR051706">
    <property type="entry name" value="Glycosyltransferase_domain"/>
</dbReference>
<sequence>MQEVEEFFGCRHPTLAEYPQRDLKLDTWSQDDSKWGEALLLHYQECTRPLIGSIDNVPTSCDNLQLDTKSSRSRIPRLIHFIWLGSDPFPPHSLGRTEHTRDVSDDRRWNDTMQSWADYHSESSNWRIQVWTDDSVAELRQLHPPLVNDAAFAYALSIKNYGLASDILRLELLYKFGGVYIDVDYVCFGSVSEFHHHFEFYCGGSNTGCVELNNGLLGSKPNHPLVLKMMNEISLWFEKGDFRVREKKQEPATKAESMSFLESFLDDASASALRMAGGLQQQPTDSEIITHTGPGLLTRTICKIVLKKASTCMLVDERETSGSFDHGRVAVFPSEFFHPFPNNLRDTPQRSTDFSLGLKRFVVPAKTKALHLWGCSWQK</sequence>
<dbReference type="EMBL" id="HBED01003291">
    <property type="protein sequence ID" value="CAD8293632.1"/>
    <property type="molecule type" value="Transcribed_RNA"/>
</dbReference>
<dbReference type="InterPro" id="IPR007577">
    <property type="entry name" value="GlycoTrfase_DXD_sugar-bd_CS"/>
</dbReference>
<dbReference type="GO" id="GO:0051999">
    <property type="term" value="P:mannosyl-inositol phosphorylceramide biosynthetic process"/>
    <property type="evidence" value="ECO:0007669"/>
    <property type="project" value="TreeGrafter"/>
</dbReference>
<name>A0A7R9VF39_9STRA</name>
<dbReference type="InterPro" id="IPR029044">
    <property type="entry name" value="Nucleotide-diphossugar_trans"/>
</dbReference>
<accession>A0A7R9VF39</accession>
<dbReference type="SUPFAM" id="SSF53448">
    <property type="entry name" value="Nucleotide-diphospho-sugar transferases"/>
    <property type="match status" value="1"/>
</dbReference>
<gene>
    <name evidence="2" type="ORF">TDUB1175_LOCUS1555</name>
</gene>
<dbReference type="GO" id="GO:0000030">
    <property type="term" value="F:mannosyltransferase activity"/>
    <property type="evidence" value="ECO:0007669"/>
    <property type="project" value="TreeGrafter"/>
</dbReference>
<dbReference type="Pfam" id="PF04488">
    <property type="entry name" value="Gly_transf_sug"/>
    <property type="match status" value="1"/>
</dbReference>
<protein>
    <recommendedName>
        <fullName evidence="3">Alpha 1,4-glycosyltransferase domain-containing protein</fullName>
    </recommendedName>
</protein>
<reference evidence="2" key="1">
    <citation type="submission" date="2021-01" db="EMBL/GenBank/DDBJ databases">
        <authorList>
            <person name="Corre E."/>
            <person name="Pelletier E."/>
            <person name="Niang G."/>
            <person name="Scheremetjew M."/>
            <person name="Finn R."/>
            <person name="Kale V."/>
            <person name="Holt S."/>
            <person name="Cochrane G."/>
            <person name="Meng A."/>
            <person name="Brown T."/>
            <person name="Cohen L."/>
        </authorList>
    </citation>
    <scope>NUCLEOTIDE SEQUENCE</scope>
    <source>
        <strain evidence="2">CCMP147</strain>
    </source>
</reference>
<dbReference type="PANTHER" id="PTHR32385:SF15">
    <property type="entry name" value="INOSITOL PHOSPHOCERAMIDE MANNOSYLTRANSFERASE 1"/>
    <property type="match status" value="1"/>
</dbReference>
<evidence type="ECO:0000256" key="1">
    <source>
        <dbReference type="ARBA" id="ARBA00022679"/>
    </source>
</evidence>
<evidence type="ECO:0000313" key="2">
    <source>
        <dbReference type="EMBL" id="CAD8293632.1"/>
    </source>
</evidence>
<dbReference type="Gene3D" id="3.90.550.20">
    <property type="match status" value="1"/>
</dbReference>
<evidence type="ECO:0008006" key="3">
    <source>
        <dbReference type="Google" id="ProtNLM"/>
    </source>
</evidence>
<dbReference type="GO" id="GO:0016020">
    <property type="term" value="C:membrane"/>
    <property type="evidence" value="ECO:0007669"/>
    <property type="project" value="GOC"/>
</dbReference>
<organism evidence="2">
    <name type="scientific">Pseudictyota dubia</name>
    <dbReference type="NCBI Taxonomy" id="2749911"/>
    <lineage>
        <taxon>Eukaryota</taxon>
        <taxon>Sar</taxon>
        <taxon>Stramenopiles</taxon>
        <taxon>Ochrophyta</taxon>
        <taxon>Bacillariophyta</taxon>
        <taxon>Mediophyceae</taxon>
        <taxon>Biddulphiophycidae</taxon>
        <taxon>Eupodiscales</taxon>
        <taxon>Odontellaceae</taxon>
        <taxon>Pseudictyota</taxon>
    </lineage>
</organism>
<proteinExistence type="predicted"/>
<keyword evidence="1" id="KW-0808">Transferase</keyword>